<dbReference type="InterPro" id="IPR017850">
    <property type="entry name" value="Alkaline_phosphatase_core_sf"/>
</dbReference>
<gene>
    <name evidence="1" type="ORF">H8E23_17500</name>
</gene>
<dbReference type="Pfam" id="PF01663">
    <property type="entry name" value="Phosphodiest"/>
    <property type="match status" value="1"/>
</dbReference>
<accession>A0A8J6NN05</accession>
<proteinExistence type="predicted"/>
<evidence type="ECO:0000313" key="1">
    <source>
        <dbReference type="EMBL" id="MBC8363182.1"/>
    </source>
</evidence>
<protein>
    <submittedName>
        <fullName evidence="1">Alkaline phosphatase family protein</fullName>
    </submittedName>
</protein>
<dbReference type="AlphaFoldDB" id="A0A8J6NN05"/>
<reference evidence="1 2" key="1">
    <citation type="submission" date="2020-08" db="EMBL/GenBank/DDBJ databases">
        <title>Bridging the membrane lipid divide: bacteria of the FCB group superphylum have the potential to synthesize archaeal ether lipids.</title>
        <authorList>
            <person name="Villanueva L."/>
            <person name="Von Meijenfeldt F.A.B."/>
            <person name="Westbye A.B."/>
            <person name="Yadav S."/>
            <person name="Hopmans E.C."/>
            <person name="Dutilh B.E."/>
            <person name="Sinninghe Damste J.S."/>
        </authorList>
    </citation>
    <scope>NUCLEOTIDE SEQUENCE [LARGE SCALE GENOMIC DNA]</scope>
    <source>
        <strain evidence="1">NIOZ-UU30</strain>
    </source>
</reference>
<name>A0A8J6NN05_9BACT</name>
<dbReference type="SUPFAM" id="SSF53649">
    <property type="entry name" value="Alkaline phosphatase-like"/>
    <property type="match status" value="1"/>
</dbReference>
<dbReference type="EMBL" id="JACNJH010000267">
    <property type="protein sequence ID" value="MBC8363182.1"/>
    <property type="molecule type" value="Genomic_DNA"/>
</dbReference>
<dbReference type="InterPro" id="IPR002591">
    <property type="entry name" value="Phosphodiest/P_Trfase"/>
</dbReference>
<dbReference type="Gene3D" id="3.40.720.10">
    <property type="entry name" value="Alkaline Phosphatase, subunit A"/>
    <property type="match status" value="2"/>
</dbReference>
<sequence>MVYTLTFRTNAVAACALVAVFILMAGCAHFSKPTPGIGLKTQQTLKLFVVILDALQRKTLMESLDELPNFRAIIKGDHDDYPYIYFENVLVSIPSSSKPSNTTLLTGVYPNKHGIPATIWFDKKDQKIKTLTSISQRRVIDILEETNTDTIFDYALRSGKTTMAVATQVSKGVDDRDWIQQSVHLWGQAFCLNLLRDGNPNPDGAHLDKGTTIGLLKGHMYSFTDGLEGKLRSGGQIPDLTVIHYVGMDIFTHYPRRFMLKANWPIEQIQKWYLKEVLDPEMGKIKAFLQKNNIFEHTIFCFVSDHGQGRIRQHVDEENFGKHLSNYLRVMGRPYALEQAEIIVMPGAGTKTVYVRNRLSPDWMTPPRLIEDLKPVVDALIDTPETEAHLNALLVSRYPGERDDRSPEAERSGEADPFWFFNFSRYRQSGRQNDDFGAALEPLSKLDELVGEHLNAASMYRRDFVRKNIPDIILINKPGDYFTPDNNGKYAHHGSIYAEDAYVSFFVSGPAVHRFSGAPQTVTRRIDTVDLVPTAACLAGIRIDRPVDGINRLPEDKCSGPKP</sequence>
<dbReference type="Proteomes" id="UP000603434">
    <property type="component" value="Unassembled WGS sequence"/>
</dbReference>
<comment type="caution">
    <text evidence="1">The sequence shown here is derived from an EMBL/GenBank/DDBJ whole genome shotgun (WGS) entry which is preliminary data.</text>
</comment>
<organism evidence="1 2">
    <name type="scientific">Candidatus Desulfatibia profunda</name>
    <dbReference type="NCBI Taxonomy" id="2841695"/>
    <lineage>
        <taxon>Bacteria</taxon>
        <taxon>Pseudomonadati</taxon>
        <taxon>Thermodesulfobacteriota</taxon>
        <taxon>Desulfobacteria</taxon>
        <taxon>Desulfobacterales</taxon>
        <taxon>Desulfobacterales incertae sedis</taxon>
        <taxon>Candidatus Desulfatibia</taxon>
    </lineage>
</organism>
<evidence type="ECO:0000313" key="2">
    <source>
        <dbReference type="Proteomes" id="UP000603434"/>
    </source>
</evidence>